<dbReference type="InterPro" id="IPR029016">
    <property type="entry name" value="GAF-like_dom_sf"/>
</dbReference>
<dbReference type="InterPro" id="IPR050707">
    <property type="entry name" value="HTH_MetabolicPath_Reg"/>
</dbReference>
<sequence length="220" mass="23139">MSAAHVANALDIPRSTIVRLIDGLADIDLLTIQGNGTADLSARWLALADAASVARSEWGQARQAMRDLAESTSCTVTLSVYHDGAVVCLDWLPGLASEVLHLMPGRTSPLHAGAEGRVVLGSLPESELGKILAKAPFEGFTPRTMITAEELLGDVARSRRQGYTMSLEDAWVGVGAIAVPVWGADGNPGSIALSSTSDEILGHAQEWTEAILEVGERATT</sequence>
<dbReference type="GO" id="GO:0003700">
    <property type="term" value="F:DNA-binding transcription factor activity"/>
    <property type="evidence" value="ECO:0007669"/>
    <property type="project" value="TreeGrafter"/>
</dbReference>
<dbReference type="PANTHER" id="PTHR30136">
    <property type="entry name" value="HELIX-TURN-HELIX TRANSCRIPTIONAL REGULATOR, ICLR FAMILY"/>
    <property type="match status" value="1"/>
</dbReference>
<keyword evidence="3" id="KW-1185">Reference proteome</keyword>
<dbReference type="AlphaFoldDB" id="A0A1M6FA12"/>
<gene>
    <name evidence="2" type="ORF">SAMN02745244_01395</name>
</gene>
<dbReference type="STRING" id="1123357.SAMN02745244_01395"/>
<evidence type="ECO:0000259" key="1">
    <source>
        <dbReference type="PROSITE" id="PS51078"/>
    </source>
</evidence>
<dbReference type="Pfam" id="PF01614">
    <property type="entry name" value="IclR_C"/>
    <property type="match status" value="1"/>
</dbReference>
<dbReference type="GO" id="GO:0003677">
    <property type="term" value="F:DNA binding"/>
    <property type="evidence" value="ECO:0007669"/>
    <property type="project" value="TreeGrafter"/>
</dbReference>
<feature type="domain" description="IclR-ED" evidence="1">
    <location>
        <begin position="43"/>
        <end position="220"/>
    </location>
</feature>
<dbReference type="InterPro" id="IPR014757">
    <property type="entry name" value="Tscrpt_reg_IclR_C"/>
</dbReference>
<dbReference type="Gene3D" id="3.30.450.40">
    <property type="match status" value="1"/>
</dbReference>
<organism evidence="2 3">
    <name type="scientific">Tessaracoccus bendigoensis DSM 12906</name>
    <dbReference type="NCBI Taxonomy" id="1123357"/>
    <lineage>
        <taxon>Bacteria</taxon>
        <taxon>Bacillati</taxon>
        <taxon>Actinomycetota</taxon>
        <taxon>Actinomycetes</taxon>
        <taxon>Propionibacteriales</taxon>
        <taxon>Propionibacteriaceae</taxon>
        <taxon>Tessaracoccus</taxon>
    </lineage>
</organism>
<reference evidence="2 3" key="1">
    <citation type="submission" date="2016-11" db="EMBL/GenBank/DDBJ databases">
        <authorList>
            <person name="Jaros S."/>
            <person name="Januszkiewicz K."/>
            <person name="Wedrychowicz H."/>
        </authorList>
    </citation>
    <scope>NUCLEOTIDE SEQUENCE [LARGE SCALE GENOMIC DNA]</scope>
    <source>
        <strain evidence="2 3">DSM 12906</strain>
    </source>
</reference>
<protein>
    <submittedName>
        <fullName evidence="2">Transcriptional regulator, IclR family</fullName>
    </submittedName>
</protein>
<evidence type="ECO:0000313" key="3">
    <source>
        <dbReference type="Proteomes" id="UP000184512"/>
    </source>
</evidence>
<dbReference type="Proteomes" id="UP000184512">
    <property type="component" value="Unassembled WGS sequence"/>
</dbReference>
<dbReference type="EMBL" id="FQZG01000020">
    <property type="protein sequence ID" value="SHI94520.1"/>
    <property type="molecule type" value="Genomic_DNA"/>
</dbReference>
<proteinExistence type="predicted"/>
<dbReference type="GO" id="GO:0045892">
    <property type="term" value="P:negative regulation of DNA-templated transcription"/>
    <property type="evidence" value="ECO:0007669"/>
    <property type="project" value="TreeGrafter"/>
</dbReference>
<name>A0A1M6FA12_9ACTN</name>
<dbReference type="OrthoDB" id="9807558at2"/>
<dbReference type="RefSeq" id="WP_073186819.1">
    <property type="nucleotide sequence ID" value="NZ_FQZG01000020.1"/>
</dbReference>
<dbReference type="SUPFAM" id="SSF55781">
    <property type="entry name" value="GAF domain-like"/>
    <property type="match status" value="1"/>
</dbReference>
<dbReference type="PANTHER" id="PTHR30136:SF24">
    <property type="entry name" value="HTH-TYPE TRANSCRIPTIONAL REPRESSOR ALLR"/>
    <property type="match status" value="1"/>
</dbReference>
<dbReference type="PROSITE" id="PS51078">
    <property type="entry name" value="ICLR_ED"/>
    <property type="match status" value="1"/>
</dbReference>
<accession>A0A1M6FA12</accession>
<evidence type="ECO:0000313" key="2">
    <source>
        <dbReference type="EMBL" id="SHI94520.1"/>
    </source>
</evidence>